<name>A0AAW0FWA4_9APHY</name>
<protein>
    <submittedName>
        <fullName evidence="1">Uncharacterized protein</fullName>
    </submittedName>
</protein>
<dbReference type="AlphaFoldDB" id="A0AAW0FWA4"/>
<dbReference type="Proteomes" id="UP001385951">
    <property type="component" value="Unassembled WGS sequence"/>
</dbReference>
<evidence type="ECO:0000313" key="1">
    <source>
        <dbReference type="EMBL" id="KAK7685348.1"/>
    </source>
</evidence>
<sequence length="237" mass="27338">MSAVNQQPLSNELHFCSLHELNEYLASLQRNPDILKRLNRNLTIIFRFYLGLTPSIQSNHTFHKICEDFCAMIPSLLEHPEIQVKTLVFDGHMPQDSEIRNRILQTIERKLDGTTLSLNFQRCVLDSAEALTDWLQVLHTKLRTLTVFHMTRGPLFGMMQTPSVSSLTELELRLPDNAEWQLYFALISHAPHLRTLRLSADFIQDEGVIRSGCLLIPSDSPCIEFLMNNRVKLIRRS</sequence>
<organism evidence="1 2">
    <name type="scientific">Cerrena zonata</name>
    <dbReference type="NCBI Taxonomy" id="2478898"/>
    <lineage>
        <taxon>Eukaryota</taxon>
        <taxon>Fungi</taxon>
        <taxon>Dikarya</taxon>
        <taxon>Basidiomycota</taxon>
        <taxon>Agaricomycotina</taxon>
        <taxon>Agaricomycetes</taxon>
        <taxon>Polyporales</taxon>
        <taxon>Cerrenaceae</taxon>
        <taxon>Cerrena</taxon>
    </lineage>
</organism>
<comment type="caution">
    <text evidence="1">The sequence shown here is derived from an EMBL/GenBank/DDBJ whole genome shotgun (WGS) entry which is preliminary data.</text>
</comment>
<keyword evidence="2" id="KW-1185">Reference proteome</keyword>
<dbReference type="SUPFAM" id="SSF52047">
    <property type="entry name" value="RNI-like"/>
    <property type="match status" value="1"/>
</dbReference>
<proteinExistence type="predicted"/>
<reference evidence="1 2" key="1">
    <citation type="submission" date="2022-09" db="EMBL/GenBank/DDBJ databases">
        <authorList>
            <person name="Palmer J.M."/>
        </authorList>
    </citation>
    <scope>NUCLEOTIDE SEQUENCE [LARGE SCALE GENOMIC DNA]</scope>
    <source>
        <strain evidence="1 2">DSM 7382</strain>
    </source>
</reference>
<dbReference type="EMBL" id="JASBNA010000021">
    <property type="protein sequence ID" value="KAK7685348.1"/>
    <property type="molecule type" value="Genomic_DNA"/>
</dbReference>
<accession>A0AAW0FWA4</accession>
<gene>
    <name evidence="1" type="ORF">QCA50_011712</name>
</gene>
<evidence type="ECO:0000313" key="2">
    <source>
        <dbReference type="Proteomes" id="UP001385951"/>
    </source>
</evidence>